<name>A0ABX3D6M6_9VIBR</name>
<organism evidence="2 3">
    <name type="scientific">Vibrio rotiferianus</name>
    <dbReference type="NCBI Taxonomy" id="190895"/>
    <lineage>
        <taxon>Bacteria</taxon>
        <taxon>Pseudomonadati</taxon>
        <taxon>Pseudomonadota</taxon>
        <taxon>Gammaproteobacteria</taxon>
        <taxon>Vibrionales</taxon>
        <taxon>Vibrionaceae</taxon>
        <taxon>Vibrio</taxon>
    </lineage>
</organism>
<keyword evidence="1" id="KW-0812">Transmembrane</keyword>
<comment type="caution">
    <text evidence="2">The sequence shown here is derived from an EMBL/GenBank/DDBJ whole genome shotgun (WGS) entry which is preliminary data.</text>
</comment>
<feature type="transmembrane region" description="Helical" evidence="1">
    <location>
        <begin position="40"/>
        <end position="57"/>
    </location>
</feature>
<sequence length="141" mass="15993">MTIRKYKIEILICVLATLCILFGVLTSFKYSDWSWLERSGSLVVVVAISSFWQFGLARKKKLSESLLTYNSAVESQLERVKEGKAEPFIALDINVPVVKQSIKSNEEQYDRLTKMEIILGGIGTFVWGYASPVFNFLAPFQ</sequence>
<feature type="transmembrane region" description="Helical" evidence="1">
    <location>
        <begin position="117"/>
        <end position="138"/>
    </location>
</feature>
<keyword evidence="3" id="KW-1185">Reference proteome</keyword>
<keyword evidence="1" id="KW-0472">Membrane</keyword>
<keyword evidence="1" id="KW-1133">Transmembrane helix</keyword>
<evidence type="ECO:0000313" key="2">
    <source>
        <dbReference type="EMBL" id="OHY90557.1"/>
    </source>
</evidence>
<dbReference type="RefSeq" id="WP_071236574.1">
    <property type="nucleotide sequence ID" value="NZ_KV861343.1"/>
</dbReference>
<accession>A0ABX3D6M6</accession>
<feature type="transmembrane region" description="Helical" evidence="1">
    <location>
        <begin position="7"/>
        <end position="28"/>
    </location>
</feature>
<reference evidence="2 3" key="1">
    <citation type="submission" date="2016-09" db="EMBL/GenBank/DDBJ databases">
        <title>Isolation, identification and antibiotic sensitivity analysis of bacterial pathogen from juvenile Hippocampus erectus with tail-rotted disease.</title>
        <authorList>
            <person name="Yang Q."/>
        </authorList>
    </citation>
    <scope>NUCLEOTIDE SEQUENCE [LARGE SCALE GENOMIC DNA]</scope>
    <source>
        <strain evidence="2 3">HM-10</strain>
    </source>
</reference>
<evidence type="ECO:0008006" key="4">
    <source>
        <dbReference type="Google" id="ProtNLM"/>
    </source>
</evidence>
<protein>
    <recommendedName>
        <fullName evidence="4">DUF3899 domain-containing protein</fullName>
    </recommendedName>
</protein>
<evidence type="ECO:0000256" key="1">
    <source>
        <dbReference type="SAM" id="Phobius"/>
    </source>
</evidence>
<dbReference type="EMBL" id="MKFT01000030">
    <property type="protein sequence ID" value="OHY90557.1"/>
    <property type="molecule type" value="Genomic_DNA"/>
</dbReference>
<dbReference type="Proteomes" id="UP000180133">
    <property type="component" value="Unassembled WGS sequence"/>
</dbReference>
<proteinExistence type="predicted"/>
<evidence type="ECO:0000313" key="3">
    <source>
        <dbReference type="Proteomes" id="UP000180133"/>
    </source>
</evidence>
<gene>
    <name evidence="2" type="ORF">BI375_23075</name>
</gene>